<evidence type="ECO:0000313" key="2">
    <source>
        <dbReference type="EMBL" id="KAF2894663.1"/>
    </source>
</evidence>
<dbReference type="Pfam" id="PF23663">
    <property type="entry name" value="Znf_SCAND3"/>
    <property type="match status" value="1"/>
</dbReference>
<dbReference type="AlphaFoldDB" id="A0A8K0D1A4"/>
<dbReference type="OrthoDB" id="5836254at2759"/>
<sequence length="168" mass="18457">MSLTCKIVTGRPRHPANQGSVERSNQNAEAMLFASEGEAVDRKKTFCVVCGMESTGTHLCDISKNPVHAVCGRTVAEKGHGSRILCYLCQKEGNIKEQREHAPQNKKGFAEKMKDNSSKKFKDLLVGSTVLIDVPKVDRGPLDANNITEIVLNIKKIFRIGTSVGIKY</sequence>
<keyword evidence="3" id="KW-1185">Reference proteome</keyword>
<organism evidence="2 3">
    <name type="scientific">Ignelater luminosus</name>
    <name type="common">Cucubano</name>
    <name type="synonym">Pyrophorus luminosus</name>
    <dbReference type="NCBI Taxonomy" id="2038154"/>
    <lineage>
        <taxon>Eukaryota</taxon>
        <taxon>Metazoa</taxon>
        <taxon>Ecdysozoa</taxon>
        <taxon>Arthropoda</taxon>
        <taxon>Hexapoda</taxon>
        <taxon>Insecta</taxon>
        <taxon>Pterygota</taxon>
        <taxon>Neoptera</taxon>
        <taxon>Endopterygota</taxon>
        <taxon>Coleoptera</taxon>
        <taxon>Polyphaga</taxon>
        <taxon>Elateriformia</taxon>
        <taxon>Elateroidea</taxon>
        <taxon>Elateridae</taxon>
        <taxon>Agrypninae</taxon>
        <taxon>Pyrophorini</taxon>
        <taxon>Ignelater</taxon>
    </lineage>
</organism>
<evidence type="ECO:0000313" key="3">
    <source>
        <dbReference type="Proteomes" id="UP000801492"/>
    </source>
</evidence>
<gene>
    <name evidence="2" type="ORF">ILUMI_11509</name>
</gene>
<proteinExistence type="predicted"/>
<reference evidence="2" key="1">
    <citation type="submission" date="2019-08" db="EMBL/GenBank/DDBJ databases">
        <title>The genome of the North American firefly Photinus pyralis.</title>
        <authorList>
            <consortium name="Photinus pyralis genome working group"/>
            <person name="Fallon T.R."/>
            <person name="Sander Lower S.E."/>
            <person name="Weng J.-K."/>
        </authorList>
    </citation>
    <scope>NUCLEOTIDE SEQUENCE</scope>
    <source>
        <strain evidence="2">TRF0915ILg1</strain>
        <tissue evidence="2">Whole body</tissue>
    </source>
</reference>
<dbReference type="InterPro" id="IPR057560">
    <property type="entry name" value="Znf_SCAND3"/>
</dbReference>
<dbReference type="Proteomes" id="UP000801492">
    <property type="component" value="Unassembled WGS sequence"/>
</dbReference>
<name>A0A8K0D1A4_IGNLU</name>
<feature type="domain" description="SCAN" evidence="1">
    <location>
        <begin position="55"/>
        <end position="102"/>
    </location>
</feature>
<comment type="caution">
    <text evidence="2">The sequence shown here is derived from an EMBL/GenBank/DDBJ whole genome shotgun (WGS) entry which is preliminary data.</text>
</comment>
<protein>
    <recommendedName>
        <fullName evidence="1">SCAN domain-containing protein</fullName>
    </recommendedName>
</protein>
<evidence type="ECO:0000259" key="1">
    <source>
        <dbReference type="Pfam" id="PF23663"/>
    </source>
</evidence>
<dbReference type="EMBL" id="VTPC01006784">
    <property type="protein sequence ID" value="KAF2894663.1"/>
    <property type="molecule type" value="Genomic_DNA"/>
</dbReference>
<accession>A0A8K0D1A4</accession>